<dbReference type="Proteomes" id="UP001314263">
    <property type="component" value="Unassembled WGS sequence"/>
</dbReference>
<comment type="caution">
    <text evidence="1">The sequence shown here is derived from an EMBL/GenBank/DDBJ whole genome shotgun (WGS) entry which is preliminary data.</text>
</comment>
<name>A0AAV1I242_9CHLO</name>
<sequence length="57" mass="5716">MPLQVDSVVPVSLCAPPTEAASSAVRPVASVASPRTTVAPAVNQAMDLARAGKADRS</sequence>
<dbReference type="AlphaFoldDB" id="A0AAV1I242"/>
<proteinExistence type="predicted"/>
<accession>A0AAV1I242</accession>
<gene>
    <name evidence="1" type="ORF">CVIRNUC_004257</name>
</gene>
<dbReference type="EMBL" id="CAUYUE010000005">
    <property type="protein sequence ID" value="CAK0775333.1"/>
    <property type="molecule type" value="Genomic_DNA"/>
</dbReference>
<reference evidence="1 2" key="1">
    <citation type="submission" date="2023-10" db="EMBL/GenBank/DDBJ databases">
        <authorList>
            <person name="Maclean D."/>
            <person name="Macfadyen A."/>
        </authorList>
    </citation>
    <scope>NUCLEOTIDE SEQUENCE [LARGE SCALE GENOMIC DNA]</scope>
</reference>
<keyword evidence="2" id="KW-1185">Reference proteome</keyword>
<evidence type="ECO:0000313" key="1">
    <source>
        <dbReference type="EMBL" id="CAK0775333.1"/>
    </source>
</evidence>
<evidence type="ECO:0000313" key="2">
    <source>
        <dbReference type="Proteomes" id="UP001314263"/>
    </source>
</evidence>
<organism evidence="1 2">
    <name type="scientific">Coccomyxa viridis</name>
    <dbReference type="NCBI Taxonomy" id="1274662"/>
    <lineage>
        <taxon>Eukaryota</taxon>
        <taxon>Viridiplantae</taxon>
        <taxon>Chlorophyta</taxon>
        <taxon>core chlorophytes</taxon>
        <taxon>Trebouxiophyceae</taxon>
        <taxon>Trebouxiophyceae incertae sedis</taxon>
        <taxon>Coccomyxaceae</taxon>
        <taxon>Coccomyxa</taxon>
    </lineage>
</organism>
<protein>
    <submittedName>
        <fullName evidence="1">Uncharacterized protein</fullName>
    </submittedName>
</protein>